<sequence length="191" mass="20440">MTTSAPQRPDLTRELIARAAQSAAHRAKRVRNQLDAIHVGQGRHTDHANAKILSRILAEHDWPGHRLVGPDGARAAWSIALHSDDDPAFQRAATTLLGRAVQAGDALVVHWAHLHDRALVTSGRDQEYGTQHLLSADGIELCPLTAPASVDARRAAVGLPPIALALKAVRRRYAADRCADETPTVVLAGAA</sequence>
<gene>
    <name evidence="1" type="ORF">SLNWT_1178</name>
</gene>
<evidence type="ECO:0000313" key="2">
    <source>
        <dbReference type="Proteomes" id="UP000031523"/>
    </source>
</evidence>
<proteinExistence type="predicted"/>
<reference evidence="1 2" key="1">
    <citation type="submission" date="2015-01" db="EMBL/GenBank/DDBJ databases">
        <title>Enhanced salinomycin production by adjusting the supply of polyketide extender units in Streptomyce albus DSM 41398.</title>
        <authorList>
            <person name="Lu C."/>
        </authorList>
    </citation>
    <scope>NUCLEOTIDE SEQUENCE [LARGE SCALE GENOMIC DNA]</scope>
    <source>
        <strain evidence="2">ATCC 21838 / DSM 41398 / FERM P-419 / JCM 4703 / NBRC 107858</strain>
    </source>
</reference>
<dbReference type="Proteomes" id="UP000031523">
    <property type="component" value="Chromosome"/>
</dbReference>
<dbReference type="EMBL" id="CP010519">
    <property type="protein sequence ID" value="AJE81554.1"/>
    <property type="molecule type" value="Genomic_DNA"/>
</dbReference>
<evidence type="ECO:0000313" key="1">
    <source>
        <dbReference type="EMBL" id="AJE81554.1"/>
    </source>
</evidence>
<dbReference type="InterPro" id="IPR046732">
    <property type="entry name" value="DUF6624"/>
</dbReference>
<organism evidence="1 2">
    <name type="scientific">Streptomyces albus (strain ATCC 21838 / DSM 41398 / FERM P-419 / JCM 4703 / NBRC 107858)</name>
    <dbReference type="NCBI Taxonomy" id="1081613"/>
    <lineage>
        <taxon>Bacteria</taxon>
        <taxon>Bacillati</taxon>
        <taxon>Actinomycetota</taxon>
        <taxon>Actinomycetes</taxon>
        <taxon>Kitasatosporales</taxon>
        <taxon>Streptomycetaceae</taxon>
        <taxon>Streptomyces</taxon>
    </lineage>
</organism>
<keyword evidence="2" id="KW-1185">Reference proteome</keyword>
<dbReference type="KEGG" id="sals:SLNWT_1178"/>
<accession>A0A0B5EJ83</accession>
<protein>
    <submittedName>
        <fullName evidence="1">Uncharacterized protein</fullName>
    </submittedName>
</protein>
<name>A0A0B5EJ83_STRA4</name>
<dbReference type="AlphaFoldDB" id="A0A0B5EJ83"/>
<dbReference type="Pfam" id="PF20329">
    <property type="entry name" value="DUF6624"/>
    <property type="match status" value="1"/>
</dbReference>